<feature type="compositionally biased region" description="Basic and acidic residues" evidence="10">
    <location>
        <begin position="305"/>
        <end position="314"/>
    </location>
</feature>
<evidence type="ECO:0000256" key="7">
    <source>
        <dbReference type="ARBA" id="ARBA00023125"/>
    </source>
</evidence>
<comment type="subcellular location">
    <subcellularLocation>
        <location evidence="1">Nucleus</location>
    </subcellularLocation>
</comment>
<dbReference type="GO" id="GO:0008270">
    <property type="term" value="F:zinc ion binding"/>
    <property type="evidence" value="ECO:0007669"/>
    <property type="project" value="UniProtKB-KW"/>
</dbReference>
<dbReference type="SMART" id="SM00225">
    <property type="entry name" value="BTB"/>
    <property type="match status" value="1"/>
</dbReference>
<evidence type="ECO:0000256" key="5">
    <source>
        <dbReference type="ARBA" id="ARBA00022833"/>
    </source>
</evidence>
<dbReference type="SUPFAM" id="SSF54695">
    <property type="entry name" value="POZ domain"/>
    <property type="match status" value="1"/>
</dbReference>
<dbReference type="InterPro" id="IPR000210">
    <property type="entry name" value="BTB/POZ_dom"/>
</dbReference>
<evidence type="ECO:0000256" key="1">
    <source>
        <dbReference type="ARBA" id="ARBA00004123"/>
    </source>
</evidence>
<dbReference type="GO" id="GO:0000981">
    <property type="term" value="F:DNA-binding transcription factor activity, RNA polymerase II-specific"/>
    <property type="evidence" value="ECO:0007669"/>
    <property type="project" value="TreeGrafter"/>
</dbReference>
<evidence type="ECO:0000256" key="3">
    <source>
        <dbReference type="ARBA" id="ARBA00022737"/>
    </source>
</evidence>
<name>A0A6F9DFA0_9ASCI</name>
<evidence type="ECO:0000256" key="2">
    <source>
        <dbReference type="ARBA" id="ARBA00022723"/>
    </source>
</evidence>
<evidence type="ECO:0000256" key="9">
    <source>
        <dbReference type="ARBA" id="ARBA00023242"/>
    </source>
</evidence>
<evidence type="ECO:0000256" key="10">
    <source>
        <dbReference type="SAM" id="MobiDB-lite"/>
    </source>
</evidence>
<evidence type="ECO:0000256" key="8">
    <source>
        <dbReference type="ARBA" id="ARBA00023163"/>
    </source>
</evidence>
<feature type="region of interest" description="Disordered" evidence="10">
    <location>
        <begin position="239"/>
        <end position="374"/>
    </location>
</feature>
<keyword evidence="8" id="KW-0804">Transcription</keyword>
<dbReference type="InterPro" id="IPR011333">
    <property type="entry name" value="SKP1/BTB/POZ_sf"/>
</dbReference>
<keyword evidence="7" id="KW-0238">DNA-binding</keyword>
<keyword evidence="4" id="KW-0863">Zinc-finger</keyword>
<keyword evidence="5" id="KW-0862">Zinc</keyword>
<feature type="compositionally biased region" description="Polar residues" evidence="10">
    <location>
        <begin position="245"/>
        <end position="260"/>
    </location>
</feature>
<dbReference type="PROSITE" id="PS50097">
    <property type="entry name" value="BTB"/>
    <property type="match status" value="1"/>
</dbReference>
<keyword evidence="3" id="KW-0677">Repeat</keyword>
<feature type="domain" description="BTB" evidence="11">
    <location>
        <begin position="32"/>
        <end position="96"/>
    </location>
</feature>
<keyword evidence="2" id="KW-0479">Metal-binding</keyword>
<dbReference type="InterPro" id="IPR050457">
    <property type="entry name" value="ZnFinger_BTB_dom_contain"/>
</dbReference>
<evidence type="ECO:0000313" key="12">
    <source>
        <dbReference type="EMBL" id="CAB3259598.1"/>
    </source>
</evidence>
<evidence type="ECO:0000256" key="4">
    <source>
        <dbReference type="ARBA" id="ARBA00022771"/>
    </source>
</evidence>
<dbReference type="EMBL" id="LR786272">
    <property type="protein sequence ID" value="CAB3259598.1"/>
    <property type="molecule type" value="mRNA"/>
</dbReference>
<dbReference type="Gene3D" id="3.30.710.10">
    <property type="entry name" value="Potassium Channel Kv1.1, Chain A"/>
    <property type="match status" value="1"/>
</dbReference>
<keyword evidence="6" id="KW-0805">Transcription regulation</keyword>
<dbReference type="PANTHER" id="PTHR46105">
    <property type="entry name" value="AGAP004733-PA"/>
    <property type="match status" value="1"/>
</dbReference>
<dbReference type="GO" id="GO:0000978">
    <property type="term" value="F:RNA polymerase II cis-regulatory region sequence-specific DNA binding"/>
    <property type="evidence" value="ECO:0007669"/>
    <property type="project" value="TreeGrafter"/>
</dbReference>
<organism evidence="12">
    <name type="scientific">Phallusia mammillata</name>
    <dbReference type="NCBI Taxonomy" id="59560"/>
    <lineage>
        <taxon>Eukaryota</taxon>
        <taxon>Metazoa</taxon>
        <taxon>Chordata</taxon>
        <taxon>Tunicata</taxon>
        <taxon>Ascidiacea</taxon>
        <taxon>Phlebobranchia</taxon>
        <taxon>Ascidiidae</taxon>
        <taxon>Phallusia</taxon>
    </lineage>
</organism>
<dbReference type="GO" id="GO:0005634">
    <property type="term" value="C:nucleus"/>
    <property type="evidence" value="ECO:0007669"/>
    <property type="project" value="UniProtKB-SubCell"/>
</dbReference>
<accession>A0A6F9DFA0</accession>
<dbReference type="AlphaFoldDB" id="A0A6F9DFA0"/>
<reference evidence="12" key="1">
    <citation type="submission" date="2020-04" db="EMBL/GenBank/DDBJ databases">
        <authorList>
            <person name="Neveu A P."/>
        </authorList>
    </citation>
    <scope>NUCLEOTIDE SEQUENCE</scope>
    <source>
        <tissue evidence="12">Whole embryo</tissue>
    </source>
</reference>
<evidence type="ECO:0000256" key="6">
    <source>
        <dbReference type="ARBA" id="ARBA00023015"/>
    </source>
</evidence>
<gene>
    <name evidence="12" type="primary">Klhl13-001</name>
</gene>
<proteinExistence type="evidence at transcript level"/>
<keyword evidence="9" id="KW-0539">Nucleus</keyword>
<feature type="compositionally biased region" description="Basic residues" evidence="10">
    <location>
        <begin position="353"/>
        <end position="362"/>
    </location>
</feature>
<protein>
    <submittedName>
        <fullName evidence="12">Kelch-like protein 13</fullName>
    </submittedName>
</protein>
<dbReference type="Pfam" id="PF00651">
    <property type="entry name" value="BTB"/>
    <property type="match status" value="1"/>
</dbReference>
<sequence>MTEADQTNILPVKHTTYVLQRLQEQRTNGMFCDATLIVEGEKFRVHKSFLAANSDYFLSLFTSAQEQQNFVLAGVPLQGFRVLMDFVYTSTFVLNFSNVHDVYKASSVLDFHHVKAACEKVYRKIKHNVDSGNLEYHTNRRERYRPPPDTTDRDHAVFGALNSKSSPNSRGSPPIMHMEMEKRPDMPLSFMQGRPTALDIRLSPHEAEMPPFIKPRQKRKIKTEPSHEINLELERTTKRMKEAASDNSLTESNGRFSSPVSFEDDTSSSPTAAEIKYVVETTESERNNASSLNLRVPADSESSDPEVHDPDWPAKARNTKQVAEERVNSPVGFSSNLQPWKVLCTEKSERPRAQRNRRKTSKTTRISFDSDPDS</sequence>
<evidence type="ECO:0000259" key="11">
    <source>
        <dbReference type="PROSITE" id="PS50097"/>
    </source>
</evidence>
<dbReference type="PANTHER" id="PTHR46105:SF5">
    <property type="entry name" value="ZINC FINGER AND BTB DOMAIN-CONTAINING PROTEIN 44 ISOFORM X1"/>
    <property type="match status" value="1"/>
</dbReference>